<dbReference type="Gene3D" id="3.40.50.10540">
    <property type="entry name" value="Crotonobetainyl-coa:carnitine coa-transferase, domain 1"/>
    <property type="match status" value="1"/>
</dbReference>
<proteinExistence type="predicted"/>
<dbReference type="GO" id="GO:0016740">
    <property type="term" value="F:transferase activity"/>
    <property type="evidence" value="ECO:0007669"/>
    <property type="project" value="UniProtKB-KW"/>
</dbReference>
<evidence type="ECO:0000313" key="2">
    <source>
        <dbReference type="Proteomes" id="UP000218323"/>
    </source>
</evidence>
<dbReference type="InterPro" id="IPR003673">
    <property type="entry name" value="CoA-Trfase_fam_III"/>
</dbReference>
<dbReference type="EMBL" id="NWVC01000001">
    <property type="protein sequence ID" value="PCG15962.1"/>
    <property type="molecule type" value="Genomic_DNA"/>
</dbReference>
<dbReference type="Pfam" id="PF02515">
    <property type="entry name" value="CoA_transf_3"/>
    <property type="match status" value="1"/>
</dbReference>
<reference evidence="1 2" key="1">
    <citation type="submission" date="2017-09" db="EMBL/GenBank/DDBJ databases">
        <title>Sphingomonas adhaesiva DSM 7418, whole genome shotgun sequence.</title>
        <authorList>
            <person name="Feng G."/>
            <person name="Zhu H."/>
        </authorList>
    </citation>
    <scope>NUCLEOTIDE SEQUENCE [LARGE SCALE GENOMIC DNA]</scope>
    <source>
        <strain evidence="1 2">DSM 7418</strain>
    </source>
</reference>
<organism evidence="1 2">
    <name type="scientific">Sphingomonas adhaesiva</name>
    <dbReference type="NCBI Taxonomy" id="28212"/>
    <lineage>
        <taxon>Bacteria</taxon>
        <taxon>Pseudomonadati</taxon>
        <taxon>Pseudomonadota</taxon>
        <taxon>Alphaproteobacteria</taxon>
        <taxon>Sphingomonadales</taxon>
        <taxon>Sphingomonadaceae</taxon>
        <taxon>Sphingomonas</taxon>
    </lineage>
</organism>
<dbReference type="InterPro" id="IPR044855">
    <property type="entry name" value="CoA-Trfase_III_dom3_sf"/>
</dbReference>
<dbReference type="InterPro" id="IPR023606">
    <property type="entry name" value="CoA-Trfase_III_dom_1_sf"/>
</dbReference>
<dbReference type="PANTHER" id="PTHR48228">
    <property type="entry name" value="SUCCINYL-COA--D-CITRAMALATE COA-TRANSFERASE"/>
    <property type="match status" value="1"/>
</dbReference>
<dbReference type="RefSeq" id="WP_066707443.1">
    <property type="nucleotide sequence ID" value="NZ_JBHIWA010000039.1"/>
</dbReference>
<accession>A0A2A4IDS1</accession>
<dbReference type="Proteomes" id="UP000218323">
    <property type="component" value="Unassembled WGS sequence"/>
</dbReference>
<dbReference type="PANTHER" id="PTHR48228:SF5">
    <property type="entry name" value="ALPHA-METHYLACYL-COA RACEMASE"/>
    <property type="match status" value="1"/>
</dbReference>
<dbReference type="AlphaFoldDB" id="A0A2A4IDS1"/>
<protein>
    <submittedName>
        <fullName evidence="1">CoA transferase</fullName>
    </submittedName>
</protein>
<dbReference type="SUPFAM" id="SSF89796">
    <property type="entry name" value="CoA-transferase family III (CaiB/BaiF)"/>
    <property type="match status" value="1"/>
</dbReference>
<dbReference type="InterPro" id="IPR050509">
    <property type="entry name" value="CoA-transferase_III"/>
</dbReference>
<dbReference type="Gene3D" id="3.30.1540.10">
    <property type="entry name" value="formyl-coa transferase, domain 3"/>
    <property type="match status" value="1"/>
</dbReference>
<keyword evidence="2" id="KW-1185">Reference proteome</keyword>
<evidence type="ECO:0000313" key="1">
    <source>
        <dbReference type="EMBL" id="PCG15962.1"/>
    </source>
</evidence>
<keyword evidence="1" id="KW-0808">Transferase</keyword>
<gene>
    <name evidence="1" type="ORF">COA07_03100</name>
</gene>
<sequence>MEAPRPAQENATARPLAGVRVVEFAGLGPTPFAAMMLADMGAQVLRIERAWPPAAEPGPWSRDYLRRGRPAIVLDLKSVDGAEVARELIAAADVLIEGFRPGVMERLGLGPDAVAAINPRLVYTRMTGWGQSGPLSHAAGHDINYLALTGALHLIGPADRPPVPPVNLVGDYGGGGMFAVVGILAALLARASGGRGQTIDAAMVDGCSMLMTQIFSWTAMGAWRPQREANLLDGGAYFYRCYATSDDRYMAVGALEPAFHDAMLRGLGLDPADYADRLDPAHWPARAERIAAAFATRTRDEWAARFADLDACVTPVLTMEEAVAHPANLARHVHCPAPGGTQPAFAPRLDLTPGVVGEMPGPPGADAAVHLARWGIPQHRIDQIMGAMRPPA</sequence>
<name>A0A2A4IDS1_9SPHN</name>
<comment type="caution">
    <text evidence="1">The sequence shown here is derived from an EMBL/GenBank/DDBJ whole genome shotgun (WGS) entry which is preliminary data.</text>
</comment>